<proteinExistence type="predicted"/>
<evidence type="ECO:0000313" key="1">
    <source>
        <dbReference type="EMBL" id="MDN3611510.1"/>
    </source>
</evidence>
<keyword evidence="2" id="KW-1185">Reference proteome</keyword>
<name>A0ABT8BZN3_9VIBR</name>
<dbReference type="Proteomes" id="UP001238540">
    <property type="component" value="Unassembled WGS sequence"/>
</dbReference>
<dbReference type="InterPro" id="IPR021070">
    <property type="entry name" value="Killing_trait_RebB"/>
</dbReference>
<organism evidence="1 2">
    <name type="scientific">Vibrio ostreicida</name>
    <dbReference type="NCBI Taxonomy" id="526588"/>
    <lineage>
        <taxon>Bacteria</taxon>
        <taxon>Pseudomonadati</taxon>
        <taxon>Pseudomonadota</taxon>
        <taxon>Gammaproteobacteria</taxon>
        <taxon>Vibrionales</taxon>
        <taxon>Vibrionaceae</taxon>
        <taxon>Vibrio</taxon>
    </lineage>
</organism>
<dbReference type="EMBL" id="JAUFQC010000027">
    <property type="protein sequence ID" value="MDN3611510.1"/>
    <property type="molecule type" value="Genomic_DNA"/>
</dbReference>
<sequence length="161" mass="17386">MSSVNDQVTDSVSQIHTLLTGGAPSQAMGMLDVAGTETLGMTMFNAVTAQQNSQTSAGAALNASCAKILKTEIAPPPPSKSKEDLKLELQKLEIEEEKLVSSLACQTIVELRKTNKLITQTSIAEAFKLACRDVEKDIKDEQKPLFVLAKKNLQTKINKIV</sequence>
<protein>
    <submittedName>
        <fullName evidence="1">RebB family R body protein</fullName>
    </submittedName>
</protein>
<dbReference type="RefSeq" id="WP_076588842.1">
    <property type="nucleotide sequence ID" value="NZ_JABEYA020000005.1"/>
</dbReference>
<evidence type="ECO:0000313" key="2">
    <source>
        <dbReference type="Proteomes" id="UP001238540"/>
    </source>
</evidence>
<gene>
    <name evidence="1" type="ORF">QWZ16_18080</name>
</gene>
<dbReference type="Pfam" id="PF11747">
    <property type="entry name" value="RebB"/>
    <property type="match status" value="1"/>
</dbReference>
<accession>A0ABT8BZN3</accession>
<comment type="caution">
    <text evidence="1">The sequence shown here is derived from an EMBL/GenBank/DDBJ whole genome shotgun (WGS) entry which is preliminary data.</text>
</comment>
<reference evidence="2" key="1">
    <citation type="journal article" date="2019" name="Int. J. Syst. Evol. Microbiol.">
        <title>The Global Catalogue of Microorganisms (GCM) 10K type strain sequencing project: providing services to taxonomists for standard genome sequencing and annotation.</title>
        <authorList>
            <consortium name="The Broad Institute Genomics Platform"/>
            <consortium name="The Broad Institute Genome Sequencing Center for Infectious Disease"/>
            <person name="Wu L."/>
            <person name="Ma J."/>
        </authorList>
    </citation>
    <scope>NUCLEOTIDE SEQUENCE [LARGE SCALE GENOMIC DNA]</scope>
    <source>
        <strain evidence="2">CECT 7398</strain>
    </source>
</reference>